<organism evidence="13 14">
    <name type="scientific">Schizophyllum amplum</name>
    <dbReference type="NCBI Taxonomy" id="97359"/>
    <lineage>
        <taxon>Eukaryota</taxon>
        <taxon>Fungi</taxon>
        <taxon>Dikarya</taxon>
        <taxon>Basidiomycota</taxon>
        <taxon>Agaricomycotina</taxon>
        <taxon>Agaricomycetes</taxon>
        <taxon>Agaricomycetidae</taxon>
        <taxon>Agaricales</taxon>
        <taxon>Schizophyllaceae</taxon>
        <taxon>Schizophyllum</taxon>
    </lineage>
</organism>
<dbReference type="GO" id="GO:0000077">
    <property type="term" value="P:DNA damage checkpoint signaling"/>
    <property type="evidence" value="ECO:0007669"/>
    <property type="project" value="TreeGrafter"/>
</dbReference>
<evidence type="ECO:0000256" key="7">
    <source>
        <dbReference type="ARBA" id="ARBA00022853"/>
    </source>
</evidence>
<reference evidence="13 14" key="1">
    <citation type="journal article" date="2019" name="New Phytol.">
        <title>Comparative genomics reveals unique wood-decay strategies and fruiting body development in the Schizophyllaceae.</title>
        <authorList>
            <person name="Almasi E."/>
            <person name="Sahu N."/>
            <person name="Krizsan K."/>
            <person name="Balint B."/>
            <person name="Kovacs G.M."/>
            <person name="Kiss B."/>
            <person name="Cseklye J."/>
            <person name="Drula E."/>
            <person name="Henrissat B."/>
            <person name="Nagy I."/>
            <person name="Chovatia M."/>
            <person name="Adam C."/>
            <person name="LaButti K."/>
            <person name="Lipzen A."/>
            <person name="Riley R."/>
            <person name="Grigoriev I.V."/>
            <person name="Nagy L.G."/>
        </authorList>
    </citation>
    <scope>NUCLEOTIDE SEQUENCE [LARGE SCALE GENOMIC DNA]</scope>
    <source>
        <strain evidence="13 14">NL-1724</strain>
    </source>
</reference>
<dbReference type="PANTHER" id="PTHR21451">
    <property type="entry name" value="HISTONE H3 METHYLTRANSFERASE"/>
    <property type="match status" value="1"/>
</dbReference>
<evidence type="ECO:0000256" key="2">
    <source>
        <dbReference type="ARBA" id="ARBA00012190"/>
    </source>
</evidence>
<evidence type="ECO:0000256" key="9">
    <source>
        <dbReference type="ARBA" id="ARBA00029821"/>
    </source>
</evidence>
<comment type="activity regulation">
    <text evidence="11">Ubiquitination of histone H2B to form H2BK123ub1 is required for efficient DOT1 methyltransferase activity on histone H3.</text>
</comment>
<comment type="subcellular location">
    <subcellularLocation>
        <location evidence="1 11">Nucleus</location>
    </subcellularLocation>
</comment>
<dbReference type="CDD" id="cd02440">
    <property type="entry name" value="AdoMet_MTases"/>
    <property type="match status" value="1"/>
</dbReference>
<evidence type="ECO:0000256" key="5">
    <source>
        <dbReference type="ARBA" id="ARBA00022679"/>
    </source>
</evidence>
<evidence type="ECO:0000259" key="12">
    <source>
        <dbReference type="PROSITE" id="PS51569"/>
    </source>
</evidence>
<comment type="caution">
    <text evidence="13">The sequence shown here is derived from an EMBL/GenBank/DDBJ whole genome shotgun (WGS) entry which is preliminary data.</text>
</comment>
<evidence type="ECO:0000313" key="13">
    <source>
        <dbReference type="EMBL" id="TRM60875.1"/>
    </source>
</evidence>
<comment type="catalytic activity">
    <reaction evidence="10 11">
        <text>L-lysyl(79)-[histone H3] + 3 S-adenosyl-L-methionine = N(6),N(6),N(6)-trimethyl-L-lysyl(79)-[histone H3] + 3 S-adenosyl-L-homocysteine + 3 H(+)</text>
        <dbReference type="Rhea" id="RHEA:60328"/>
        <dbReference type="Rhea" id="RHEA-COMP:15549"/>
        <dbReference type="Rhea" id="RHEA-COMP:15552"/>
        <dbReference type="ChEBI" id="CHEBI:15378"/>
        <dbReference type="ChEBI" id="CHEBI:29969"/>
        <dbReference type="ChEBI" id="CHEBI:57856"/>
        <dbReference type="ChEBI" id="CHEBI:59789"/>
        <dbReference type="ChEBI" id="CHEBI:61961"/>
        <dbReference type="EC" id="2.1.1.360"/>
    </reaction>
</comment>
<evidence type="ECO:0000313" key="14">
    <source>
        <dbReference type="Proteomes" id="UP000320762"/>
    </source>
</evidence>
<evidence type="ECO:0000256" key="6">
    <source>
        <dbReference type="ARBA" id="ARBA00022691"/>
    </source>
</evidence>
<dbReference type="PANTHER" id="PTHR21451:SF0">
    <property type="entry name" value="HISTONE-LYSINE N-METHYLTRANSFERASE, H3 LYSINE-79 SPECIFIC"/>
    <property type="match status" value="1"/>
</dbReference>
<comment type="miscellaneous">
    <text evidence="11">In contrast to other lysine histone methyltransferases, it does not contain a SET domain, suggesting the existence of another mechanism for methylation of lysine residues of histones.</text>
</comment>
<evidence type="ECO:0000256" key="4">
    <source>
        <dbReference type="ARBA" id="ARBA00022603"/>
    </source>
</evidence>
<dbReference type="Pfam" id="PF08123">
    <property type="entry name" value="DOT1"/>
    <property type="match status" value="1"/>
</dbReference>
<name>A0A550C7X0_9AGAR</name>
<dbReference type="InterPro" id="IPR029063">
    <property type="entry name" value="SAM-dependent_MTases_sf"/>
</dbReference>
<dbReference type="Gene3D" id="3.40.50.150">
    <property type="entry name" value="Vaccinia Virus protein VP39"/>
    <property type="match status" value="1"/>
</dbReference>
<keyword evidence="7 11" id="KW-0156">Chromatin regulator</keyword>
<dbReference type="AlphaFoldDB" id="A0A550C7X0"/>
<dbReference type="Proteomes" id="UP000320762">
    <property type="component" value="Unassembled WGS sequence"/>
</dbReference>
<dbReference type="InterPro" id="IPR025789">
    <property type="entry name" value="DOT1_dom"/>
</dbReference>
<comment type="function">
    <text evidence="11">Histone methyltransferase that specifically trimethylates histone H3 to form H3K79me3. This methylation is required for telomere silencing and for the pachytene checkpoint during the meiotic cell cycle by allowing the recruitment of RAD9 to double strand breaks. Nucleosomes are preferred as substrate compared to free histone.</text>
</comment>
<dbReference type="GO" id="GO:0005634">
    <property type="term" value="C:nucleus"/>
    <property type="evidence" value="ECO:0007669"/>
    <property type="project" value="UniProtKB-SubCell"/>
</dbReference>
<dbReference type="EMBL" id="VDMD01000019">
    <property type="protein sequence ID" value="TRM60875.1"/>
    <property type="molecule type" value="Genomic_DNA"/>
</dbReference>
<dbReference type="PROSITE" id="PS51569">
    <property type="entry name" value="DOT1"/>
    <property type="match status" value="1"/>
</dbReference>
<keyword evidence="5 11" id="KW-0808">Transferase</keyword>
<evidence type="ECO:0000256" key="1">
    <source>
        <dbReference type="ARBA" id="ARBA00004123"/>
    </source>
</evidence>
<sequence length="244" mass="27418">MRVLRELRRKHVDHVVDLLPGCPKIREVTYGEFQPYFVHTILEEVHLDSASTVVDLGSGIGNLVIQAAIQIGCDAYGVELRPELHIIAEELHLAARLQCAHLAVPMGRVVLENADMLLSPRVAEWVARADLLVANNKVLGVHVINRHIIDRLICNMKHGAVVIATDPFIATSQTRSGNRYTTPVEGTQLYWCADDARLEVVKRSYPKDSVSWASAPGDYYVHRMYKVNEVQSKQEVMQRAYEVS</sequence>
<evidence type="ECO:0000256" key="10">
    <source>
        <dbReference type="ARBA" id="ARBA00047770"/>
    </source>
</evidence>
<dbReference type="EC" id="2.1.1.360" evidence="2 11"/>
<accession>A0A550C7X0</accession>
<dbReference type="STRING" id="97359.A0A550C7X0"/>
<keyword evidence="14" id="KW-1185">Reference proteome</keyword>
<gene>
    <name evidence="13" type="ORF">BD626DRAFT_503076</name>
</gene>
<dbReference type="GO" id="GO:0140956">
    <property type="term" value="F:histone H3K79 trimethyltransferase activity"/>
    <property type="evidence" value="ECO:0007669"/>
    <property type="project" value="UniProtKB-EC"/>
</dbReference>
<evidence type="ECO:0000256" key="8">
    <source>
        <dbReference type="ARBA" id="ARBA00023242"/>
    </source>
</evidence>
<dbReference type="OrthoDB" id="2821246at2759"/>
<keyword evidence="4 11" id="KW-0489">Methyltransferase</keyword>
<evidence type="ECO:0000256" key="11">
    <source>
        <dbReference type="RuleBase" id="RU271113"/>
    </source>
</evidence>
<evidence type="ECO:0000256" key="3">
    <source>
        <dbReference type="ARBA" id="ARBA00020987"/>
    </source>
</evidence>
<dbReference type="SUPFAM" id="SSF53335">
    <property type="entry name" value="S-adenosyl-L-methionine-dependent methyltransferases"/>
    <property type="match status" value="1"/>
</dbReference>
<dbReference type="GO" id="GO:0032259">
    <property type="term" value="P:methylation"/>
    <property type="evidence" value="ECO:0007669"/>
    <property type="project" value="UniProtKB-KW"/>
</dbReference>
<comment type="similarity">
    <text evidence="11">Belongs to the class I-like SAM-binding methyltransferase superfamily. DOT1 family.</text>
</comment>
<dbReference type="GO" id="GO:0006281">
    <property type="term" value="P:DNA repair"/>
    <property type="evidence" value="ECO:0007669"/>
    <property type="project" value="TreeGrafter"/>
</dbReference>
<protein>
    <recommendedName>
        <fullName evidence="3 11">Histone-lysine N-methyltransferase, H3 lysine-79 specific</fullName>
        <ecNumber evidence="2 11">2.1.1.360</ecNumber>
    </recommendedName>
    <alternativeName>
        <fullName evidence="9 11">Histone H3-K79 methyltransferase</fullName>
    </alternativeName>
</protein>
<dbReference type="InterPro" id="IPR030445">
    <property type="entry name" value="H3-K79_meTrfase"/>
</dbReference>
<feature type="domain" description="DOT1" evidence="12">
    <location>
        <begin position="1"/>
        <end position="237"/>
    </location>
</feature>
<proteinExistence type="inferred from homology"/>
<keyword evidence="8 11" id="KW-0539">Nucleus</keyword>
<keyword evidence="6 11" id="KW-0949">S-adenosyl-L-methionine</keyword>